<dbReference type="Proteomes" id="UP001187192">
    <property type="component" value="Unassembled WGS sequence"/>
</dbReference>
<proteinExistence type="predicted"/>
<name>A0AA88A582_FICCA</name>
<accession>A0AA88A582</accession>
<evidence type="ECO:0000313" key="2">
    <source>
        <dbReference type="Proteomes" id="UP001187192"/>
    </source>
</evidence>
<reference evidence="1" key="1">
    <citation type="submission" date="2023-07" db="EMBL/GenBank/DDBJ databases">
        <title>draft genome sequence of fig (Ficus carica).</title>
        <authorList>
            <person name="Takahashi T."/>
            <person name="Nishimura K."/>
        </authorList>
    </citation>
    <scope>NUCLEOTIDE SEQUENCE</scope>
</reference>
<sequence length="233" mass="25899">MLFPCTDLRVNFDSILVGSSGDSFGFKKPSTHELSHPPDDDYQYIRWGHLEENPDSVLTEEEIKERRDGFDIPEEIKLHVPDVRKKSANQREGRWPELPFLINQFGGAPRSKTRVVQNSWNTTPMLDSLVAVTGALTRLRGEDDVRGDSRTFSSGCSFFSREAATGVGSRDEMTTGSTARSLSSRACGESRCLKFFSGRSFFGKEAATVAAAAVAVMVRREEVREREGAVELV</sequence>
<dbReference type="EMBL" id="BTGU01000028">
    <property type="protein sequence ID" value="GMN48363.1"/>
    <property type="molecule type" value="Genomic_DNA"/>
</dbReference>
<evidence type="ECO:0000313" key="1">
    <source>
        <dbReference type="EMBL" id="GMN48363.1"/>
    </source>
</evidence>
<gene>
    <name evidence="1" type="ORF">TIFTF001_017544</name>
</gene>
<organism evidence="1 2">
    <name type="scientific">Ficus carica</name>
    <name type="common">Common fig</name>
    <dbReference type="NCBI Taxonomy" id="3494"/>
    <lineage>
        <taxon>Eukaryota</taxon>
        <taxon>Viridiplantae</taxon>
        <taxon>Streptophyta</taxon>
        <taxon>Embryophyta</taxon>
        <taxon>Tracheophyta</taxon>
        <taxon>Spermatophyta</taxon>
        <taxon>Magnoliopsida</taxon>
        <taxon>eudicotyledons</taxon>
        <taxon>Gunneridae</taxon>
        <taxon>Pentapetalae</taxon>
        <taxon>rosids</taxon>
        <taxon>fabids</taxon>
        <taxon>Rosales</taxon>
        <taxon>Moraceae</taxon>
        <taxon>Ficeae</taxon>
        <taxon>Ficus</taxon>
    </lineage>
</organism>
<comment type="caution">
    <text evidence="1">The sequence shown here is derived from an EMBL/GenBank/DDBJ whole genome shotgun (WGS) entry which is preliminary data.</text>
</comment>
<keyword evidence="2" id="KW-1185">Reference proteome</keyword>
<dbReference type="AlphaFoldDB" id="A0AA88A582"/>
<protein>
    <submittedName>
        <fullName evidence="1">Uncharacterized protein</fullName>
    </submittedName>
</protein>